<evidence type="ECO:0000256" key="1">
    <source>
        <dbReference type="ARBA" id="ARBA00007734"/>
    </source>
</evidence>
<accession>A0ABU9LGU8</accession>
<feature type="domain" description="Transglycosylase SLT" evidence="2">
    <location>
        <begin position="146"/>
        <end position="253"/>
    </location>
</feature>
<dbReference type="EMBL" id="JBCEWA010000001">
    <property type="protein sequence ID" value="MEL5986848.1"/>
    <property type="molecule type" value="Genomic_DNA"/>
</dbReference>
<dbReference type="PANTHER" id="PTHR37423">
    <property type="entry name" value="SOLUBLE LYTIC MUREIN TRANSGLYCOSYLASE-RELATED"/>
    <property type="match status" value="1"/>
</dbReference>
<reference evidence="3 4" key="1">
    <citation type="submission" date="2024-04" db="EMBL/GenBank/DDBJ databases">
        <authorList>
            <person name="Wu Y.S."/>
            <person name="Zhang L."/>
        </authorList>
    </citation>
    <scope>NUCLEOTIDE SEQUENCE [LARGE SCALE GENOMIC DNA]</scope>
    <source>
        <strain evidence="3 4">KG-01</strain>
    </source>
</reference>
<dbReference type="InterPro" id="IPR000189">
    <property type="entry name" value="Transglyc_AS"/>
</dbReference>
<keyword evidence="3" id="KW-0456">Lyase</keyword>
<dbReference type="InterPro" id="IPR008258">
    <property type="entry name" value="Transglycosylase_SLT_dom_1"/>
</dbReference>
<dbReference type="Proteomes" id="UP001398420">
    <property type="component" value="Unassembled WGS sequence"/>
</dbReference>
<evidence type="ECO:0000313" key="3">
    <source>
        <dbReference type="EMBL" id="MEL5986848.1"/>
    </source>
</evidence>
<dbReference type="InterPro" id="IPR023346">
    <property type="entry name" value="Lysozyme-like_dom_sf"/>
</dbReference>
<comment type="similarity">
    <text evidence="1">Belongs to the transglycosylase Slt family.</text>
</comment>
<evidence type="ECO:0000259" key="2">
    <source>
        <dbReference type="Pfam" id="PF01464"/>
    </source>
</evidence>
<dbReference type="CDD" id="cd00254">
    <property type="entry name" value="LT-like"/>
    <property type="match status" value="1"/>
</dbReference>
<dbReference type="RefSeq" id="WP_336663073.1">
    <property type="nucleotide sequence ID" value="NZ_JBBCRB010000001.1"/>
</dbReference>
<dbReference type="Gene3D" id="1.10.530.10">
    <property type="match status" value="1"/>
</dbReference>
<comment type="caution">
    <text evidence="3">The sequence shown here is derived from an EMBL/GenBank/DDBJ whole genome shotgun (WGS) entry which is preliminary data.</text>
</comment>
<sequence length="264" mass="28047">MDVSALQQMVQLQSLSQMTSGNQANASSSPATGDASFQSLFSQALSGQTQNSSATPNLTQSLGLTNGLNSISQNNTSAMAAMLISSLSASLASNLLGGTSSVSNNVGTNPANMYQQYVNTYQTNAAKTDTIAPTSSNSPKTKYDDIIKKASETYGIPEKMIKAVIKQESDFNPTIKSYAGAAGLMQLMPATAAHVGVTDVYNPEQNIMGGTKYLRMMLDKFGGDYKMMLAAYNAGPGNVMKYNGIPPFNETQNYVKKVMNNYQA</sequence>
<organism evidence="3 4">
    <name type="scientific">Kurthia gibsonii</name>
    <dbReference type="NCBI Taxonomy" id="33946"/>
    <lineage>
        <taxon>Bacteria</taxon>
        <taxon>Bacillati</taxon>
        <taxon>Bacillota</taxon>
        <taxon>Bacilli</taxon>
        <taxon>Bacillales</taxon>
        <taxon>Caryophanaceae</taxon>
        <taxon>Kurthia</taxon>
    </lineage>
</organism>
<dbReference type="EC" id="4.2.2.n1" evidence="3"/>
<evidence type="ECO:0000313" key="4">
    <source>
        <dbReference type="Proteomes" id="UP001398420"/>
    </source>
</evidence>
<dbReference type="SUPFAM" id="SSF53955">
    <property type="entry name" value="Lysozyme-like"/>
    <property type="match status" value="1"/>
</dbReference>
<dbReference type="PANTHER" id="PTHR37423:SF2">
    <property type="entry name" value="MEMBRANE-BOUND LYTIC MUREIN TRANSGLYCOSYLASE C"/>
    <property type="match status" value="1"/>
</dbReference>
<gene>
    <name evidence="3" type="ORF">AAF454_00265</name>
</gene>
<proteinExistence type="inferred from homology"/>
<dbReference type="GO" id="GO:0016829">
    <property type="term" value="F:lyase activity"/>
    <property type="evidence" value="ECO:0007669"/>
    <property type="project" value="UniProtKB-KW"/>
</dbReference>
<keyword evidence="4" id="KW-1185">Reference proteome</keyword>
<protein>
    <submittedName>
        <fullName evidence="3">Lytic transglycosylase domain-containing protein</fullName>
        <ecNumber evidence="3">4.2.2.n1</ecNumber>
    </submittedName>
</protein>
<dbReference type="Pfam" id="PF01464">
    <property type="entry name" value="SLT"/>
    <property type="match status" value="1"/>
</dbReference>
<dbReference type="PROSITE" id="PS00922">
    <property type="entry name" value="TRANSGLYCOSYLASE"/>
    <property type="match status" value="1"/>
</dbReference>
<name>A0ABU9LGU8_9BACL</name>